<organism evidence="3 4">
    <name type="scientific">Nocardia carnea</name>
    <dbReference type="NCBI Taxonomy" id="37328"/>
    <lineage>
        <taxon>Bacteria</taxon>
        <taxon>Bacillati</taxon>
        <taxon>Actinomycetota</taxon>
        <taxon>Actinomycetes</taxon>
        <taxon>Mycobacteriales</taxon>
        <taxon>Nocardiaceae</taxon>
        <taxon>Nocardia</taxon>
    </lineage>
</organism>
<evidence type="ECO:0008006" key="5">
    <source>
        <dbReference type="Google" id="ProtNLM"/>
    </source>
</evidence>
<protein>
    <recommendedName>
        <fullName evidence="5">Transposase</fullName>
    </recommendedName>
</protein>
<dbReference type="Proteomes" id="UP001611263">
    <property type="component" value="Unassembled WGS sequence"/>
</dbReference>
<dbReference type="RefSeq" id="WP_051158196.1">
    <property type="nucleotide sequence ID" value="NZ_JBIRUQ010000003.1"/>
</dbReference>
<evidence type="ECO:0000313" key="4">
    <source>
        <dbReference type="Proteomes" id="UP001611263"/>
    </source>
</evidence>
<keyword evidence="1" id="KW-0175">Coiled coil</keyword>
<evidence type="ECO:0000256" key="1">
    <source>
        <dbReference type="SAM" id="Coils"/>
    </source>
</evidence>
<feature type="compositionally biased region" description="Low complexity" evidence="2">
    <location>
        <begin position="88"/>
        <end position="99"/>
    </location>
</feature>
<proteinExistence type="predicted"/>
<name>A0ABW7TM27_9NOCA</name>
<evidence type="ECO:0000313" key="3">
    <source>
        <dbReference type="EMBL" id="MFI1462041.1"/>
    </source>
</evidence>
<dbReference type="GeneID" id="93509405"/>
<gene>
    <name evidence="3" type="ORF">ACH4WX_15120</name>
</gene>
<reference evidence="3 4" key="1">
    <citation type="submission" date="2024-10" db="EMBL/GenBank/DDBJ databases">
        <title>The Natural Products Discovery Center: Release of the First 8490 Sequenced Strains for Exploring Actinobacteria Biosynthetic Diversity.</title>
        <authorList>
            <person name="Kalkreuter E."/>
            <person name="Kautsar S.A."/>
            <person name="Yang D."/>
            <person name="Bader C.D."/>
            <person name="Teijaro C.N."/>
            <person name="Fluegel L."/>
            <person name="Davis C.M."/>
            <person name="Simpson J.R."/>
            <person name="Lauterbach L."/>
            <person name="Steele A.D."/>
            <person name="Gui C."/>
            <person name="Meng S."/>
            <person name="Li G."/>
            <person name="Viehrig K."/>
            <person name="Ye F."/>
            <person name="Su P."/>
            <person name="Kiefer A.F."/>
            <person name="Nichols A."/>
            <person name="Cepeda A.J."/>
            <person name="Yan W."/>
            <person name="Fan B."/>
            <person name="Jiang Y."/>
            <person name="Adhikari A."/>
            <person name="Zheng C.-J."/>
            <person name="Schuster L."/>
            <person name="Cowan T.M."/>
            <person name="Smanski M.J."/>
            <person name="Chevrette M.G."/>
            <person name="De Carvalho L.P.S."/>
            <person name="Shen B."/>
        </authorList>
    </citation>
    <scope>NUCLEOTIDE SEQUENCE [LARGE SCALE GENOMIC DNA]</scope>
    <source>
        <strain evidence="3 4">NPDC020568</strain>
    </source>
</reference>
<feature type="coiled-coil region" evidence="1">
    <location>
        <begin position="174"/>
        <end position="201"/>
    </location>
</feature>
<feature type="compositionally biased region" description="Polar residues" evidence="2">
    <location>
        <begin position="108"/>
        <end position="119"/>
    </location>
</feature>
<feature type="region of interest" description="Disordered" evidence="2">
    <location>
        <begin position="51"/>
        <end position="125"/>
    </location>
</feature>
<dbReference type="EMBL" id="JBIRUQ010000003">
    <property type="protein sequence ID" value="MFI1462041.1"/>
    <property type="molecule type" value="Genomic_DNA"/>
</dbReference>
<sequence>MAVRYSKREQTKLVNRVKKLIAQGKTVNAACTSVSEREGGQPAANTLANWLKAAGLPEAEPTQEEAAPAAEEAAPAAPKKRRRRAATRKPAPAAATPVPESEPKAPESEQNTETETPVEQSEIPVTESTAVPAAEAIGAADTQAEPLTESATAAGAELVHIRTADRTAETTGDLDDLLDENLRLRTALSEANREIRAMRDLLVVYASR</sequence>
<feature type="compositionally biased region" description="Low complexity" evidence="2">
    <location>
        <begin position="57"/>
        <end position="77"/>
    </location>
</feature>
<evidence type="ECO:0000256" key="2">
    <source>
        <dbReference type="SAM" id="MobiDB-lite"/>
    </source>
</evidence>
<accession>A0ABW7TM27</accession>
<keyword evidence="4" id="KW-1185">Reference proteome</keyword>
<feature type="compositionally biased region" description="Basic residues" evidence="2">
    <location>
        <begin position="78"/>
        <end position="87"/>
    </location>
</feature>
<comment type="caution">
    <text evidence="3">The sequence shown here is derived from an EMBL/GenBank/DDBJ whole genome shotgun (WGS) entry which is preliminary data.</text>
</comment>